<feature type="domain" description="Non-reducing end beta-L-arabinofuranosidase-like GH127 catalytic" evidence="1">
    <location>
        <begin position="302"/>
        <end position="442"/>
    </location>
</feature>
<dbReference type="PANTHER" id="PTHR31151:SF0">
    <property type="entry name" value="PROLINE-TRNA LIGASE (DUF1680)"/>
    <property type="match status" value="1"/>
</dbReference>
<dbReference type="Proteomes" id="UP000250140">
    <property type="component" value="Unassembled WGS sequence"/>
</dbReference>
<protein>
    <recommendedName>
        <fullName evidence="1">Non-reducing end beta-L-arabinofuranosidase-like GH127 catalytic domain-containing protein</fullName>
    </recommendedName>
</protein>
<dbReference type="OrthoDB" id="5358475at2759"/>
<sequence length="707" mass="77925">MDEAGIFLLLVKLGNFLWLSSIFSPLRKLFNRKFYNESTMKVTVVPFVFDALPLGSIKPHGWLLDQMHLMAAGLAGHEHDFYHYVANSSWLGGDQEYSDLNEGFPYWFNGLVPLAYGLADDRLKAQVQGAANYVLGAQAADGWLGPENGTARNFWARYPLCLGLVQLVEADPTYEEPVVSALWKFTDLMHSMLADDYTGYLYHDGDKVGQDDTQWGRVRAQDMIITLQWLYEKHPPKNASVLLDNMQYLIDGSLNWDEWYQEGVYITQDLNTVPVSETEPFFPYEHGVNVGQGLKALAVFRRFTHNDSLLETTRNAVNWTFTYHGAASGAILADERLAGLAPYYGSETCTLVETMYSLSYLYQALGDNEFADRCERTAFNALPVQLTPDWWARQYVSEPNQPYSKDLSDKPFWNVNNWGQTYGLETDYPCCTVNHPQGYPKFLSASYVKVGDNGLAHALLSPASVSTALSSGDVTVDCATNYPFTSSLSYTITSTGSFDFYVRIPQWANLTSSTITTGNTTASISPDLHTGLHKLPISPGTTSITVTLATSIAIEPRANDTIAIHHGALIFALSIPSTNTSTPPKAYNTNQEYPAAYAPPQSRDWQIANASAWNIAVDPSSLTLHTPDAGQAGAALPNPIWAPGAPSVSVSVRACEIAWGLYKGVPDVPPPRAERKCLGEVFEARLEPLGAAKLHMVDLPTIDLSGL</sequence>
<accession>A0A8E2F9F8</accession>
<evidence type="ECO:0000313" key="3">
    <source>
        <dbReference type="Proteomes" id="UP000250140"/>
    </source>
</evidence>
<keyword evidence="3" id="KW-1185">Reference proteome</keyword>
<dbReference type="PANTHER" id="PTHR31151">
    <property type="entry name" value="PROLINE-TRNA LIGASE (DUF1680)"/>
    <property type="match status" value="1"/>
</dbReference>
<dbReference type="SUPFAM" id="SSF48208">
    <property type="entry name" value="Six-hairpin glycosidases"/>
    <property type="match status" value="1"/>
</dbReference>
<dbReference type="AlphaFoldDB" id="A0A8E2F9F8"/>
<dbReference type="GO" id="GO:0005975">
    <property type="term" value="P:carbohydrate metabolic process"/>
    <property type="evidence" value="ECO:0007669"/>
    <property type="project" value="InterPro"/>
</dbReference>
<name>A0A8E2F9F8_9PEZI</name>
<gene>
    <name evidence="2" type="ORF">AOQ84DRAFT_395470</name>
</gene>
<proteinExistence type="predicted"/>
<dbReference type="InterPro" id="IPR012878">
    <property type="entry name" value="Beta-AFase-like_GH127_cat"/>
</dbReference>
<organism evidence="2 3">
    <name type="scientific">Glonium stellatum</name>
    <dbReference type="NCBI Taxonomy" id="574774"/>
    <lineage>
        <taxon>Eukaryota</taxon>
        <taxon>Fungi</taxon>
        <taxon>Dikarya</taxon>
        <taxon>Ascomycota</taxon>
        <taxon>Pezizomycotina</taxon>
        <taxon>Dothideomycetes</taxon>
        <taxon>Pleosporomycetidae</taxon>
        <taxon>Gloniales</taxon>
        <taxon>Gloniaceae</taxon>
        <taxon>Glonium</taxon>
    </lineage>
</organism>
<dbReference type="InterPro" id="IPR008928">
    <property type="entry name" value="6-hairpin_glycosidase_sf"/>
</dbReference>
<evidence type="ECO:0000313" key="2">
    <source>
        <dbReference type="EMBL" id="OCL12773.1"/>
    </source>
</evidence>
<dbReference type="Pfam" id="PF07944">
    <property type="entry name" value="Beta-AFase-like_GH127_cat"/>
    <property type="match status" value="1"/>
</dbReference>
<dbReference type="EMBL" id="KV748833">
    <property type="protein sequence ID" value="OCL12773.1"/>
    <property type="molecule type" value="Genomic_DNA"/>
</dbReference>
<evidence type="ECO:0000259" key="1">
    <source>
        <dbReference type="Pfam" id="PF07944"/>
    </source>
</evidence>
<reference evidence="2 3" key="1">
    <citation type="journal article" date="2016" name="Nat. Commun.">
        <title>Ectomycorrhizal ecology is imprinted in the genome of the dominant symbiotic fungus Cenococcum geophilum.</title>
        <authorList>
            <consortium name="DOE Joint Genome Institute"/>
            <person name="Peter M."/>
            <person name="Kohler A."/>
            <person name="Ohm R.A."/>
            <person name="Kuo A."/>
            <person name="Krutzmann J."/>
            <person name="Morin E."/>
            <person name="Arend M."/>
            <person name="Barry K.W."/>
            <person name="Binder M."/>
            <person name="Choi C."/>
            <person name="Clum A."/>
            <person name="Copeland A."/>
            <person name="Grisel N."/>
            <person name="Haridas S."/>
            <person name="Kipfer T."/>
            <person name="LaButti K."/>
            <person name="Lindquist E."/>
            <person name="Lipzen A."/>
            <person name="Maire R."/>
            <person name="Meier B."/>
            <person name="Mihaltcheva S."/>
            <person name="Molinier V."/>
            <person name="Murat C."/>
            <person name="Poggeler S."/>
            <person name="Quandt C.A."/>
            <person name="Sperisen C."/>
            <person name="Tritt A."/>
            <person name="Tisserant E."/>
            <person name="Crous P.W."/>
            <person name="Henrissat B."/>
            <person name="Nehls U."/>
            <person name="Egli S."/>
            <person name="Spatafora J.W."/>
            <person name="Grigoriev I.V."/>
            <person name="Martin F.M."/>
        </authorList>
    </citation>
    <scope>NUCLEOTIDE SEQUENCE [LARGE SCALE GENOMIC DNA]</scope>
    <source>
        <strain evidence="2 3">CBS 207.34</strain>
    </source>
</reference>